<evidence type="ECO:0000256" key="1">
    <source>
        <dbReference type="SAM" id="SignalP"/>
    </source>
</evidence>
<evidence type="ECO:0000313" key="4">
    <source>
        <dbReference type="EnsemblMetazoa" id="HelroP162809"/>
    </source>
</evidence>
<organism evidence="4 5">
    <name type="scientific">Helobdella robusta</name>
    <name type="common">Californian leech</name>
    <dbReference type="NCBI Taxonomy" id="6412"/>
    <lineage>
        <taxon>Eukaryota</taxon>
        <taxon>Metazoa</taxon>
        <taxon>Spiralia</taxon>
        <taxon>Lophotrochozoa</taxon>
        <taxon>Annelida</taxon>
        <taxon>Clitellata</taxon>
        <taxon>Hirudinea</taxon>
        <taxon>Rhynchobdellida</taxon>
        <taxon>Glossiphoniidae</taxon>
        <taxon>Helobdella</taxon>
    </lineage>
</organism>
<keyword evidence="5" id="KW-1185">Reference proteome</keyword>
<dbReference type="EMBL" id="AMQM01001180">
    <property type="status" value="NOT_ANNOTATED_CDS"/>
    <property type="molecule type" value="Genomic_DNA"/>
</dbReference>
<protein>
    <recommendedName>
        <fullName evidence="2">Apple domain-containing protein</fullName>
    </recommendedName>
</protein>
<dbReference type="RefSeq" id="XP_009023155.1">
    <property type="nucleotide sequence ID" value="XM_009024907.1"/>
</dbReference>
<dbReference type="HOGENOM" id="CLU_1788955_0_0_1"/>
<dbReference type="Gene3D" id="3.50.4.10">
    <property type="entry name" value="Hepatocyte Growth Factor"/>
    <property type="match status" value="1"/>
</dbReference>
<dbReference type="SUPFAM" id="SSF57414">
    <property type="entry name" value="Hairpin loop containing domain-like"/>
    <property type="match status" value="1"/>
</dbReference>
<evidence type="ECO:0000313" key="5">
    <source>
        <dbReference type="Proteomes" id="UP000015101"/>
    </source>
</evidence>
<accession>T1ET71</accession>
<keyword evidence="1" id="KW-0732">Signal</keyword>
<feature type="chain" id="PRO_5010980015" description="Apple domain-containing protein" evidence="1">
    <location>
        <begin position="20"/>
        <end position="145"/>
    </location>
</feature>
<feature type="signal peptide" evidence="1">
    <location>
        <begin position="1"/>
        <end position="19"/>
    </location>
</feature>
<feature type="domain" description="Apple" evidence="2">
    <location>
        <begin position="31"/>
        <end position="107"/>
    </location>
</feature>
<sequence length="145" mass="16064">MSVSLCYLVILIFISGSESQLSYEIKPITFCPVVTLDGHLSNYNDRWSLATNSTTIAECSLECSTREHNLRCQAFTFDQESSTCQLHSSSPDRGSSLTEVAWYNRSTANTDPLGGRIVKLPGANKSITHLVSFIFFYVPSVVDNI</sequence>
<dbReference type="EMBL" id="KB097143">
    <property type="protein sequence ID" value="ESN99291.1"/>
    <property type="molecule type" value="Genomic_DNA"/>
</dbReference>
<dbReference type="GeneID" id="20199771"/>
<dbReference type="InterPro" id="IPR003609">
    <property type="entry name" value="Pan_app"/>
</dbReference>
<dbReference type="Proteomes" id="UP000015101">
    <property type="component" value="Unassembled WGS sequence"/>
</dbReference>
<dbReference type="InParanoid" id="T1ET71"/>
<dbReference type="EnsemblMetazoa" id="HelroT162809">
    <property type="protein sequence ID" value="HelroP162809"/>
    <property type="gene ID" value="HelroG162809"/>
</dbReference>
<reference evidence="3 5" key="2">
    <citation type="journal article" date="2013" name="Nature">
        <title>Insights into bilaterian evolution from three spiralian genomes.</title>
        <authorList>
            <person name="Simakov O."/>
            <person name="Marletaz F."/>
            <person name="Cho S.J."/>
            <person name="Edsinger-Gonzales E."/>
            <person name="Havlak P."/>
            <person name="Hellsten U."/>
            <person name="Kuo D.H."/>
            <person name="Larsson T."/>
            <person name="Lv J."/>
            <person name="Arendt D."/>
            <person name="Savage R."/>
            <person name="Osoegawa K."/>
            <person name="de Jong P."/>
            <person name="Grimwood J."/>
            <person name="Chapman J.A."/>
            <person name="Shapiro H."/>
            <person name="Aerts A."/>
            <person name="Otillar R.P."/>
            <person name="Terry A.Y."/>
            <person name="Boore J.L."/>
            <person name="Grigoriev I.V."/>
            <person name="Lindberg D.R."/>
            <person name="Seaver E.C."/>
            <person name="Weisblat D.A."/>
            <person name="Putnam N.H."/>
            <person name="Rokhsar D.S."/>
        </authorList>
    </citation>
    <scope>NUCLEOTIDE SEQUENCE</scope>
</reference>
<gene>
    <name evidence="4" type="primary">20199771</name>
    <name evidence="3" type="ORF">HELRODRAFT_162809</name>
</gene>
<evidence type="ECO:0000313" key="3">
    <source>
        <dbReference type="EMBL" id="ESN99291.1"/>
    </source>
</evidence>
<evidence type="ECO:0000259" key="2">
    <source>
        <dbReference type="PROSITE" id="PS50948"/>
    </source>
</evidence>
<dbReference type="KEGG" id="hro:HELRODRAFT_162809"/>
<name>T1ET71_HELRO</name>
<proteinExistence type="predicted"/>
<dbReference type="AlphaFoldDB" id="T1ET71"/>
<reference evidence="4" key="3">
    <citation type="submission" date="2015-06" db="UniProtKB">
        <authorList>
            <consortium name="EnsemblMetazoa"/>
        </authorList>
    </citation>
    <scope>IDENTIFICATION</scope>
</reference>
<dbReference type="PROSITE" id="PS50948">
    <property type="entry name" value="PAN"/>
    <property type="match status" value="1"/>
</dbReference>
<reference evidence="5" key="1">
    <citation type="submission" date="2012-12" db="EMBL/GenBank/DDBJ databases">
        <authorList>
            <person name="Hellsten U."/>
            <person name="Grimwood J."/>
            <person name="Chapman J.A."/>
            <person name="Shapiro H."/>
            <person name="Aerts A."/>
            <person name="Otillar R.P."/>
            <person name="Terry A.Y."/>
            <person name="Boore J.L."/>
            <person name="Simakov O."/>
            <person name="Marletaz F."/>
            <person name="Cho S.-J."/>
            <person name="Edsinger-Gonzales E."/>
            <person name="Havlak P."/>
            <person name="Kuo D.-H."/>
            <person name="Larsson T."/>
            <person name="Lv J."/>
            <person name="Arendt D."/>
            <person name="Savage R."/>
            <person name="Osoegawa K."/>
            <person name="de Jong P."/>
            <person name="Lindberg D.R."/>
            <person name="Seaver E.C."/>
            <person name="Weisblat D.A."/>
            <person name="Putnam N.H."/>
            <person name="Grigoriev I.V."/>
            <person name="Rokhsar D.S."/>
        </authorList>
    </citation>
    <scope>NUCLEOTIDE SEQUENCE</scope>
</reference>
<dbReference type="CTD" id="20199771"/>
<dbReference type="Pfam" id="PF00024">
    <property type="entry name" value="PAN_1"/>
    <property type="match status" value="1"/>
</dbReference>